<gene>
    <name evidence="2" type="ORF">SNEC2469_LOCUS32700</name>
</gene>
<dbReference type="AlphaFoldDB" id="A0A813C3S6"/>
<organism evidence="2 3">
    <name type="scientific">Symbiodinium necroappetens</name>
    <dbReference type="NCBI Taxonomy" id="1628268"/>
    <lineage>
        <taxon>Eukaryota</taxon>
        <taxon>Sar</taxon>
        <taxon>Alveolata</taxon>
        <taxon>Dinophyceae</taxon>
        <taxon>Suessiales</taxon>
        <taxon>Symbiodiniaceae</taxon>
        <taxon>Symbiodinium</taxon>
    </lineage>
</organism>
<feature type="transmembrane region" description="Helical" evidence="1">
    <location>
        <begin position="300"/>
        <end position="318"/>
    </location>
</feature>
<name>A0A813C3S6_9DINO</name>
<keyword evidence="1" id="KW-0472">Membrane</keyword>
<dbReference type="Proteomes" id="UP000601435">
    <property type="component" value="Unassembled WGS sequence"/>
</dbReference>
<protein>
    <submittedName>
        <fullName evidence="2">Uncharacterized protein</fullName>
    </submittedName>
</protein>
<evidence type="ECO:0000256" key="1">
    <source>
        <dbReference type="SAM" id="Phobius"/>
    </source>
</evidence>
<proteinExistence type="predicted"/>
<reference evidence="2" key="1">
    <citation type="submission" date="2021-02" db="EMBL/GenBank/DDBJ databases">
        <authorList>
            <person name="Dougan E. K."/>
            <person name="Rhodes N."/>
            <person name="Thang M."/>
            <person name="Chan C."/>
        </authorList>
    </citation>
    <scope>NUCLEOTIDE SEQUENCE</scope>
</reference>
<keyword evidence="1" id="KW-1133">Transmembrane helix</keyword>
<comment type="caution">
    <text evidence="2">The sequence shown here is derived from an EMBL/GenBank/DDBJ whole genome shotgun (WGS) entry which is preliminary data.</text>
</comment>
<keyword evidence="3" id="KW-1185">Reference proteome</keyword>
<evidence type="ECO:0000313" key="2">
    <source>
        <dbReference type="EMBL" id="CAE7935312.1"/>
    </source>
</evidence>
<dbReference type="OrthoDB" id="10633933at2759"/>
<sequence>QVEPTACASTAVWMGCILDVVVQAWCGLHVCLLKFVAVDAFEGEERVEVMRAALAQLEILGLHSEGSFEVCCRTFFGPDLVHHDNTLLVQTSEGRLFKKPADMFFTSWHQEALTNRDAIVRLRNRKKICPAGPDALRAGNLPTFTWKQKRHDAKVLDTEKNLAANLDFIHGGRAHTCGRIPDIDHILDFCASPPKKECMGIQRLGTDKAGLQLAAGLEPAAHSVFRAGWKQIEPIACASTAVWMGGILDVVVQASCGLHLCLLKFVAVDAFEGEERVEVMRAALAQLEILGLHSEGSFEAMFAAIVIISTTTTIIIIISGDARNLNGSPCL</sequence>
<keyword evidence="1" id="KW-0812">Transmembrane</keyword>
<feature type="non-terminal residue" evidence="2">
    <location>
        <position position="331"/>
    </location>
</feature>
<dbReference type="EMBL" id="CAJNJA010083520">
    <property type="protein sequence ID" value="CAE7935312.1"/>
    <property type="molecule type" value="Genomic_DNA"/>
</dbReference>
<evidence type="ECO:0000313" key="3">
    <source>
        <dbReference type="Proteomes" id="UP000601435"/>
    </source>
</evidence>
<accession>A0A813C3S6</accession>